<dbReference type="InterPro" id="IPR052036">
    <property type="entry name" value="Hydrolase/PRTase-associated"/>
</dbReference>
<comment type="caution">
    <text evidence="1">The sequence shown here is derived from an EMBL/GenBank/DDBJ whole genome shotgun (WGS) entry which is preliminary data.</text>
</comment>
<dbReference type="Proteomes" id="UP000569329">
    <property type="component" value="Unassembled WGS sequence"/>
</dbReference>
<dbReference type="PANTHER" id="PTHR31299">
    <property type="entry name" value="ESTERASE, PUTATIVE (AFU_ORTHOLOGUE AFUA_1G05850)-RELATED"/>
    <property type="match status" value="1"/>
</dbReference>
<dbReference type="GO" id="GO:0046677">
    <property type="term" value="P:response to antibiotic"/>
    <property type="evidence" value="ECO:0007669"/>
    <property type="project" value="InterPro"/>
</dbReference>
<organism evidence="1 2">
    <name type="scientific">Halosaccharopolyspora lacisalsi</name>
    <dbReference type="NCBI Taxonomy" id="1000566"/>
    <lineage>
        <taxon>Bacteria</taxon>
        <taxon>Bacillati</taxon>
        <taxon>Actinomycetota</taxon>
        <taxon>Actinomycetes</taxon>
        <taxon>Pseudonocardiales</taxon>
        <taxon>Pseudonocardiaceae</taxon>
        <taxon>Halosaccharopolyspora</taxon>
    </lineage>
</organism>
<dbReference type="AlphaFoldDB" id="A0A839DXZ8"/>
<dbReference type="Pfam" id="PF05139">
    <property type="entry name" value="Erythro_esteras"/>
    <property type="match status" value="1"/>
</dbReference>
<keyword evidence="2" id="KW-1185">Reference proteome</keyword>
<dbReference type="SUPFAM" id="SSF159501">
    <property type="entry name" value="EreA/ChaN-like"/>
    <property type="match status" value="1"/>
</dbReference>
<sequence>MVDTLDRLLDQYGPEPKAVVWEHNTHVGDARATDMSAAGMVSTGQLVRERHADDGVLLIGSATHRGSVIASDSWNGPVRRMPVPPARPGSLETLLHEARDGADALFVFPTDQEDRNGWLRQVLDHRAVGVIFQPDVERWGNYVPTVPGRRYDALLYCDRTTALSPLHPVERADTEPEAFPSGD</sequence>
<reference evidence="1 2" key="1">
    <citation type="submission" date="2020-07" db="EMBL/GenBank/DDBJ databases">
        <title>Sequencing the genomes of 1000 actinobacteria strains.</title>
        <authorList>
            <person name="Klenk H.-P."/>
        </authorList>
    </citation>
    <scope>NUCLEOTIDE SEQUENCE [LARGE SCALE GENOMIC DNA]</scope>
    <source>
        <strain evidence="1 2">DSM 45975</strain>
    </source>
</reference>
<accession>A0A839DXZ8</accession>
<protein>
    <submittedName>
        <fullName evidence="1">Erythromycin esterase-like protein</fullName>
    </submittedName>
</protein>
<evidence type="ECO:0000313" key="2">
    <source>
        <dbReference type="Proteomes" id="UP000569329"/>
    </source>
</evidence>
<dbReference type="EMBL" id="JACGWZ010000005">
    <property type="protein sequence ID" value="MBA8826364.1"/>
    <property type="molecule type" value="Genomic_DNA"/>
</dbReference>
<dbReference type="CDD" id="cd14728">
    <property type="entry name" value="Ere-like"/>
    <property type="match status" value="1"/>
</dbReference>
<dbReference type="Gene3D" id="3.40.1660.10">
    <property type="entry name" value="EreA-like (biosynthetic domain)"/>
    <property type="match status" value="1"/>
</dbReference>
<gene>
    <name evidence="1" type="ORF">FHX42_003740</name>
</gene>
<name>A0A839DXZ8_9PSEU</name>
<dbReference type="PANTHER" id="PTHR31299:SF0">
    <property type="entry name" value="ESTERASE, PUTATIVE (AFU_ORTHOLOGUE AFUA_1G05850)-RELATED"/>
    <property type="match status" value="1"/>
</dbReference>
<proteinExistence type="predicted"/>
<dbReference type="InterPro" id="IPR007815">
    <property type="entry name" value="Emycin_Estase"/>
</dbReference>
<evidence type="ECO:0000313" key="1">
    <source>
        <dbReference type="EMBL" id="MBA8826364.1"/>
    </source>
</evidence>